<reference evidence="5" key="1">
    <citation type="submission" date="2021-01" db="EMBL/GenBank/DDBJ databases">
        <authorList>
            <person name="Corre E."/>
            <person name="Pelletier E."/>
            <person name="Niang G."/>
            <person name="Scheremetjew M."/>
            <person name="Finn R."/>
            <person name="Kale V."/>
            <person name="Holt S."/>
            <person name="Cochrane G."/>
            <person name="Meng A."/>
            <person name="Brown T."/>
            <person name="Cohen L."/>
        </authorList>
    </citation>
    <scope>NUCLEOTIDE SEQUENCE</scope>
    <source>
        <strain evidence="5">SAG 36.94</strain>
    </source>
</reference>
<dbReference type="InterPro" id="IPR019734">
    <property type="entry name" value="TPR_rpt"/>
</dbReference>
<sequence>MEAALTRLENDTSLIYSEEYRPLKEHLMRVWGVTDFGPEPEPGPSGPGMTADIPRPAEEAPGTGGQSQQEKEQEMEQEMEEEEEEEVTFDDPEVLQEPDNDPPPPMGDPAAEVTDADLEKQAEARAAAQELLSEGKYEDALDKWNQVIEIRPSPLLYAKRAEVFLILKKPNAAIRDCTAALSINPDSAKSFKVRGKAYRMLGDWERSAHDLQEGNRIDFDEETFEVEKLVDSRWHIIRTQRLRKLAKVREKEAAARRERAREAAKAHAEAARRAAEETENSPSGGGFGGMPPFSMDEATKERMKDPAVQEKLTQMLADLQSNPMNALKYMSDPDLAPILQGLMGQFAGGMDGMGGMGGMGASDPTAGAGGFSASAPPFPPRMDEEVD</sequence>
<dbReference type="AlphaFoldDB" id="A0A7S1XCA8"/>
<dbReference type="GO" id="GO:0030544">
    <property type="term" value="F:Hsp70 protein binding"/>
    <property type="evidence" value="ECO:0007669"/>
    <property type="project" value="TreeGrafter"/>
</dbReference>
<feature type="domain" description="STI1/HOP DP" evidence="4">
    <location>
        <begin position="295"/>
        <end position="344"/>
    </location>
</feature>
<gene>
    <name evidence="5" type="ORF">CCAE0312_LOCUS1686</name>
</gene>
<feature type="compositionally biased region" description="Basic and acidic residues" evidence="3">
    <location>
        <begin position="297"/>
        <end position="306"/>
    </location>
</feature>
<feature type="region of interest" description="Disordered" evidence="3">
    <location>
        <begin position="34"/>
        <end position="111"/>
    </location>
</feature>
<evidence type="ECO:0000313" key="5">
    <source>
        <dbReference type="EMBL" id="CAD9227815.1"/>
    </source>
</evidence>
<protein>
    <recommendedName>
        <fullName evidence="4">STI1/HOP DP domain-containing protein</fullName>
    </recommendedName>
</protein>
<evidence type="ECO:0000256" key="1">
    <source>
        <dbReference type="ARBA" id="ARBA00022737"/>
    </source>
</evidence>
<dbReference type="Gene3D" id="1.10.260.100">
    <property type="match status" value="1"/>
</dbReference>
<keyword evidence="2" id="KW-0802">TPR repeat</keyword>
<proteinExistence type="predicted"/>
<dbReference type="SMART" id="SM00028">
    <property type="entry name" value="TPR"/>
    <property type="match status" value="2"/>
</dbReference>
<dbReference type="Pfam" id="PF17830">
    <property type="entry name" value="STI1-HOP_DP"/>
    <property type="match status" value="1"/>
</dbReference>
<feature type="compositionally biased region" description="Acidic residues" evidence="3">
    <location>
        <begin position="75"/>
        <end position="100"/>
    </location>
</feature>
<feature type="region of interest" description="Disordered" evidence="3">
    <location>
        <begin position="256"/>
        <end position="306"/>
    </location>
</feature>
<name>A0A7S1XCA8_9RHOD</name>
<accession>A0A7S1XCA8</accession>
<evidence type="ECO:0000256" key="3">
    <source>
        <dbReference type="SAM" id="MobiDB-lite"/>
    </source>
</evidence>
<keyword evidence="1" id="KW-0677">Repeat</keyword>
<dbReference type="InterPro" id="IPR041243">
    <property type="entry name" value="STI1/HOP_DP"/>
</dbReference>
<dbReference type="InterPro" id="IPR011990">
    <property type="entry name" value="TPR-like_helical_dom_sf"/>
</dbReference>
<feature type="region of interest" description="Disordered" evidence="3">
    <location>
        <begin position="357"/>
        <end position="387"/>
    </location>
</feature>
<feature type="compositionally biased region" description="Basic and acidic residues" evidence="3">
    <location>
        <begin position="256"/>
        <end position="276"/>
    </location>
</feature>
<dbReference type="Gene3D" id="1.25.40.10">
    <property type="entry name" value="Tetratricopeptide repeat domain"/>
    <property type="match status" value="1"/>
</dbReference>
<evidence type="ECO:0000259" key="4">
    <source>
        <dbReference type="Pfam" id="PF17830"/>
    </source>
</evidence>
<dbReference type="PANTHER" id="PTHR45883:SF2">
    <property type="entry name" value="HSC70-INTERACTING PROTEIN"/>
    <property type="match status" value="1"/>
</dbReference>
<evidence type="ECO:0000256" key="2">
    <source>
        <dbReference type="ARBA" id="ARBA00022803"/>
    </source>
</evidence>
<organism evidence="5">
    <name type="scientific">Compsopogon caeruleus</name>
    <dbReference type="NCBI Taxonomy" id="31354"/>
    <lineage>
        <taxon>Eukaryota</taxon>
        <taxon>Rhodophyta</taxon>
        <taxon>Compsopogonophyceae</taxon>
        <taxon>Compsopogonales</taxon>
        <taxon>Compsopogonaceae</taxon>
        <taxon>Compsopogon</taxon>
    </lineage>
</organism>
<dbReference type="PANTHER" id="PTHR45883">
    <property type="entry name" value="HSC70-INTERACTING PROTEIN"/>
    <property type="match status" value="1"/>
</dbReference>
<dbReference type="EMBL" id="HBGH01003123">
    <property type="protein sequence ID" value="CAD9227815.1"/>
    <property type="molecule type" value="Transcribed_RNA"/>
</dbReference>
<dbReference type="SUPFAM" id="SSF48452">
    <property type="entry name" value="TPR-like"/>
    <property type="match status" value="1"/>
</dbReference>